<sequence>MKSFTLSLALFFLLGTSYCMAQNHTVNGEIVAFKKYPLKNIKVTSKKTNVEVLSDADGKFSIVCNKNDQLSFYGGGFHSQRIKIKGEEYLFINLIVIQEEEAYKDVVKSEHMSKDELNYCVENLLDYNQNFDQLATIYDVVQYVYPQAKVVDPSIVEAAEPGDFGATGPQIILDSRGLNSINASLYALLVVDGIVINDISGVHPIEVKTLKVLMGNEAAHWGMRGGNGVVEITTNYE</sequence>
<reference evidence="3 4" key="1">
    <citation type="submission" date="2019-08" db="EMBL/GenBank/DDBJ databases">
        <title>Seonamhaeicola sediminis sp. nov., isolated from marine sediment.</title>
        <authorList>
            <person name="Cao W.R."/>
        </authorList>
    </citation>
    <scope>NUCLEOTIDE SEQUENCE [LARGE SCALE GENOMIC DNA]</scope>
    <source>
        <strain evidence="3 4">1505</strain>
    </source>
</reference>
<keyword evidence="2" id="KW-0732">Signal</keyword>
<feature type="signal peptide" evidence="2">
    <location>
        <begin position="1"/>
        <end position="21"/>
    </location>
</feature>
<evidence type="ECO:0000256" key="1">
    <source>
        <dbReference type="PROSITE-ProRule" id="PRU01360"/>
    </source>
</evidence>
<keyword evidence="1" id="KW-0813">Transport</keyword>
<evidence type="ECO:0008006" key="5">
    <source>
        <dbReference type="Google" id="ProtNLM"/>
    </source>
</evidence>
<gene>
    <name evidence="3" type="ORF">FUA22_10820</name>
</gene>
<protein>
    <recommendedName>
        <fullName evidence="5">TonB-dependent receptor plug domain-containing protein</fullName>
    </recommendedName>
</protein>
<proteinExistence type="inferred from homology"/>
<dbReference type="EMBL" id="VRKQ01000010">
    <property type="protein sequence ID" value="TXG37049.1"/>
    <property type="molecule type" value="Genomic_DNA"/>
</dbReference>
<dbReference type="GO" id="GO:0009279">
    <property type="term" value="C:cell outer membrane"/>
    <property type="evidence" value="ECO:0007669"/>
    <property type="project" value="UniProtKB-SubCell"/>
</dbReference>
<comment type="subcellular location">
    <subcellularLocation>
        <location evidence="1">Cell outer membrane</location>
        <topology evidence="1">Multi-pass membrane protein</topology>
    </subcellularLocation>
</comment>
<dbReference type="InterPro" id="IPR037066">
    <property type="entry name" value="Plug_dom_sf"/>
</dbReference>
<keyword evidence="1" id="KW-0472">Membrane</keyword>
<accession>A0A5C7GI02</accession>
<dbReference type="SUPFAM" id="SSF49464">
    <property type="entry name" value="Carboxypeptidase regulatory domain-like"/>
    <property type="match status" value="1"/>
</dbReference>
<organism evidence="3 4">
    <name type="scientific">Seonamhaeicola maritimus</name>
    <dbReference type="NCBI Taxonomy" id="2591822"/>
    <lineage>
        <taxon>Bacteria</taxon>
        <taxon>Pseudomonadati</taxon>
        <taxon>Bacteroidota</taxon>
        <taxon>Flavobacteriia</taxon>
        <taxon>Flavobacteriales</taxon>
        <taxon>Flavobacteriaceae</taxon>
    </lineage>
</organism>
<dbReference type="SUPFAM" id="SSF56935">
    <property type="entry name" value="Porins"/>
    <property type="match status" value="1"/>
</dbReference>
<evidence type="ECO:0000313" key="3">
    <source>
        <dbReference type="EMBL" id="TXG37049.1"/>
    </source>
</evidence>
<dbReference type="Gene3D" id="2.170.130.10">
    <property type="entry name" value="TonB-dependent receptor, plug domain"/>
    <property type="match status" value="1"/>
</dbReference>
<keyword evidence="4" id="KW-1185">Reference proteome</keyword>
<keyword evidence="1" id="KW-1134">Transmembrane beta strand</keyword>
<keyword evidence="1" id="KW-0998">Cell outer membrane</keyword>
<dbReference type="AlphaFoldDB" id="A0A5C7GI02"/>
<dbReference type="OrthoDB" id="1119120at2"/>
<dbReference type="InterPro" id="IPR008969">
    <property type="entry name" value="CarboxyPept-like_regulatory"/>
</dbReference>
<dbReference type="Proteomes" id="UP000321080">
    <property type="component" value="Unassembled WGS sequence"/>
</dbReference>
<comment type="similarity">
    <text evidence="1">Belongs to the TonB-dependent receptor family.</text>
</comment>
<dbReference type="RefSeq" id="WP_147768195.1">
    <property type="nucleotide sequence ID" value="NZ_CANNCE010000002.1"/>
</dbReference>
<keyword evidence="1" id="KW-0812">Transmembrane</keyword>
<evidence type="ECO:0000313" key="4">
    <source>
        <dbReference type="Proteomes" id="UP000321080"/>
    </source>
</evidence>
<evidence type="ECO:0000256" key="2">
    <source>
        <dbReference type="SAM" id="SignalP"/>
    </source>
</evidence>
<dbReference type="InterPro" id="IPR039426">
    <property type="entry name" value="TonB-dep_rcpt-like"/>
</dbReference>
<feature type="chain" id="PRO_5023146118" description="TonB-dependent receptor plug domain-containing protein" evidence="2">
    <location>
        <begin position="22"/>
        <end position="237"/>
    </location>
</feature>
<name>A0A5C7GI02_9FLAO</name>
<comment type="caution">
    <text evidence="3">The sequence shown here is derived from an EMBL/GenBank/DDBJ whole genome shotgun (WGS) entry which is preliminary data.</text>
</comment>
<dbReference type="PROSITE" id="PS52016">
    <property type="entry name" value="TONB_DEPENDENT_REC_3"/>
    <property type="match status" value="1"/>
</dbReference>